<keyword evidence="2" id="KW-0808">Transferase</keyword>
<dbReference type="Proteomes" id="UP001318860">
    <property type="component" value="Unassembled WGS sequence"/>
</dbReference>
<protein>
    <submittedName>
        <fullName evidence="7">Uncharacterized protein</fullName>
    </submittedName>
</protein>
<keyword evidence="3" id="KW-0949">S-adenosyl-L-methionine</keyword>
<sequence length="338" mass="38005">MALPNEIESTSELLDAQAHVWNHIFNFINSMSLKCAIQLGIPDIIHKHNRPITLSQLVNALPINKLKSQCLDRLMRILTHSKFFVKVKISEDGNGNEDEDGYCLTPASRLLLRDEPLSVAPFALAMLDPILTIWEYLGIEERWNGLFNEGMASDARFVVSVLIKEYKQVFEGLKSMVDVGGGTGLVAKGIADAFPDMKCVVLELPHVVAGLEGDKNLSYVGGDMFESIPHADAVFLKWIFHDWTDEDSIKLLKRCKEAIISSDNNCRKVIIVEMVVNDQNHDYAATETQLLFDMLMMIEVTGKERTEKEWAKLFFAAGFTNYKITPVLGLRSVIEVFP</sequence>
<dbReference type="SUPFAM" id="SSF46785">
    <property type="entry name" value="Winged helix' DNA-binding domain"/>
    <property type="match status" value="1"/>
</dbReference>
<evidence type="ECO:0000259" key="6">
    <source>
        <dbReference type="Pfam" id="PF08100"/>
    </source>
</evidence>
<dbReference type="InterPro" id="IPR036388">
    <property type="entry name" value="WH-like_DNA-bd_sf"/>
</dbReference>
<dbReference type="SUPFAM" id="SSF53335">
    <property type="entry name" value="S-adenosyl-L-methionine-dependent methyltransferases"/>
    <property type="match status" value="1"/>
</dbReference>
<gene>
    <name evidence="7" type="ORF">DH2020_022977</name>
</gene>
<evidence type="ECO:0000256" key="2">
    <source>
        <dbReference type="ARBA" id="ARBA00022679"/>
    </source>
</evidence>
<organism evidence="7 8">
    <name type="scientific">Rehmannia glutinosa</name>
    <name type="common">Chinese foxglove</name>
    <dbReference type="NCBI Taxonomy" id="99300"/>
    <lineage>
        <taxon>Eukaryota</taxon>
        <taxon>Viridiplantae</taxon>
        <taxon>Streptophyta</taxon>
        <taxon>Embryophyta</taxon>
        <taxon>Tracheophyta</taxon>
        <taxon>Spermatophyta</taxon>
        <taxon>Magnoliopsida</taxon>
        <taxon>eudicotyledons</taxon>
        <taxon>Gunneridae</taxon>
        <taxon>Pentapetalae</taxon>
        <taxon>asterids</taxon>
        <taxon>lamiids</taxon>
        <taxon>Lamiales</taxon>
        <taxon>Orobanchaceae</taxon>
        <taxon>Rehmannieae</taxon>
        <taxon>Rehmannia</taxon>
    </lineage>
</organism>
<dbReference type="Gene3D" id="3.40.50.150">
    <property type="entry name" value="Vaccinia Virus protein VP39"/>
    <property type="match status" value="1"/>
</dbReference>
<dbReference type="Gene3D" id="1.10.10.10">
    <property type="entry name" value="Winged helix-like DNA-binding domain superfamily/Winged helix DNA-binding domain"/>
    <property type="match status" value="1"/>
</dbReference>
<dbReference type="PROSITE" id="PS51683">
    <property type="entry name" value="SAM_OMT_II"/>
    <property type="match status" value="1"/>
</dbReference>
<evidence type="ECO:0000313" key="7">
    <source>
        <dbReference type="EMBL" id="KAK6142629.1"/>
    </source>
</evidence>
<name>A0ABR0W6H5_REHGL</name>
<proteinExistence type="inferred from homology"/>
<feature type="domain" description="O-methyltransferase C-terminal" evidence="5">
    <location>
        <begin position="132"/>
        <end position="319"/>
    </location>
</feature>
<dbReference type="InterPro" id="IPR016461">
    <property type="entry name" value="COMT-like"/>
</dbReference>
<dbReference type="EMBL" id="JABTTQ020000013">
    <property type="protein sequence ID" value="KAK6142629.1"/>
    <property type="molecule type" value="Genomic_DNA"/>
</dbReference>
<dbReference type="InterPro" id="IPR036390">
    <property type="entry name" value="WH_DNA-bd_sf"/>
</dbReference>
<evidence type="ECO:0000256" key="3">
    <source>
        <dbReference type="ARBA" id="ARBA00022691"/>
    </source>
</evidence>
<dbReference type="PANTHER" id="PTHR11746">
    <property type="entry name" value="O-METHYLTRANSFERASE"/>
    <property type="match status" value="1"/>
</dbReference>
<keyword evidence="1" id="KW-0489">Methyltransferase</keyword>
<evidence type="ECO:0000256" key="4">
    <source>
        <dbReference type="ARBA" id="ARBA00034481"/>
    </source>
</evidence>
<dbReference type="PIRSF" id="PIRSF005739">
    <property type="entry name" value="O-mtase"/>
    <property type="match status" value="1"/>
</dbReference>
<feature type="domain" description="O-methyltransferase dimerisation" evidence="6">
    <location>
        <begin position="21"/>
        <end position="113"/>
    </location>
</feature>
<evidence type="ECO:0000256" key="1">
    <source>
        <dbReference type="ARBA" id="ARBA00022603"/>
    </source>
</evidence>
<dbReference type="InterPro" id="IPR029063">
    <property type="entry name" value="SAM-dependent_MTases_sf"/>
</dbReference>
<dbReference type="Pfam" id="PF00891">
    <property type="entry name" value="Methyltransf_2"/>
    <property type="match status" value="1"/>
</dbReference>
<dbReference type="InterPro" id="IPR001077">
    <property type="entry name" value="COMT_C"/>
</dbReference>
<dbReference type="Pfam" id="PF08100">
    <property type="entry name" value="Dimerisation"/>
    <property type="match status" value="1"/>
</dbReference>
<evidence type="ECO:0000259" key="5">
    <source>
        <dbReference type="Pfam" id="PF00891"/>
    </source>
</evidence>
<accession>A0ABR0W6H5</accession>
<reference evidence="7 8" key="1">
    <citation type="journal article" date="2021" name="Comput. Struct. Biotechnol. J.">
        <title>De novo genome assembly of the potent medicinal plant Rehmannia glutinosa using nanopore technology.</title>
        <authorList>
            <person name="Ma L."/>
            <person name="Dong C."/>
            <person name="Song C."/>
            <person name="Wang X."/>
            <person name="Zheng X."/>
            <person name="Niu Y."/>
            <person name="Chen S."/>
            <person name="Feng W."/>
        </authorList>
    </citation>
    <scope>NUCLEOTIDE SEQUENCE [LARGE SCALE GENOMIC DNA]</scope>
    <source>
        <strain evidence="7">DH-2019</strain>
    </source>
</reference>
<dbReference type="InterPro" id="IPR012967">
    <property type="entry name" value="COMT_dimerisation"/>
</dbReference>
<comment type="caution">
    <text evidence="7">The sequence shown here is derived from an EMBL/GenBank/DDBJ whole genome shotgun (WGS) entry which is preliminary data.</text>
</comment>
<keyword evidence="8" id="KW-1185">Reference proteome</keyword>
<comment type="similarity">
    <text evidence="4">Belongs to the class I-like SAM-binding methyltransferase superfamily. Cation-independent O-methyltransferase family. COMT subfamily.</text>
</comment>
<evidence type="ECO:0000313" key="8">
    <source>
        <dbReference type="Proteomes" id="UP001318860"/>
    </source>
</evidence>